<dbReference type="STRING" id="1513793.SAMN06296036_11833"/>
<accession>A0A1Y6CC69</accession>
<dbReference type="SUPFAM" id="SSF52172">
    <property type="entry name" value="CheY-like"/>
    <property type="match status" value="1"/>
</dbReference>
<sequence length="380" mass="44007">MVLRPAGNFKVPTAVAYSAFDRKLNIIIKDIISKRGWRLEGTHTSEDECFALLTTGKASLLVIDDTVEVPASFILREQIFNVVPVLTPTIIICSEHNEVDMKCMMAMGEPVIVKKPLTPQKFLDAFDRVIKRWSAPPFGNLREAAFLIANGQRQNGYKLLAKMVQNQAVHHIASAALSLYYRQKHDFLMTEKILYNAFKAGEHQMSIILSLIDLYLYSGCPRKALELLKKANYEYNNPNFLCIDAIQAHLLLNQIRECSPYLTQMIENDYFADVGRYFLPRIAYSSGLLDLFDKSIRYRPDKFDEYQRAWHVLSDKDAKRRLSQYEQVSVMKKLKEREERLRIGKTGKEEVRKELTIDQSRYMEIGKPLFRLNKQNHDRS</sequence>
<dbReference type="RefSeq" id="WP_132322416.1">
    <property type="nucleotide sequence ID" value="NZ_FWZT01000018.1"/>
</dbReference>
<dbReference type="EMBL" id="FWZT01000018">
    <property type="protein sequence ID" value="SMF56515.1"/>
    <property type="molecule type" value="Genomic_DNA"/>
</dbReference>
<dbReference type="AlphaFoldDB" id="A0A1Y6CC69"/>
<gene>
    <name evidence="1" type="ORF">SAMN06296036_11833</name>
</gene>
<dbReference type="OrthoDB" id="5311418at2"/>
<reference evidence="2" key="1">
    <citation type="submission" date="2017-04" db="EMBL/GenBank/DDBJ databases">
        <authorList>
            <person name="Varghese N."/>
            <person name="Submissions S."/>
        </authorList>
    </citation>
    <scope>NUCLEOTIDE SEQUENCE [LARGE SCALE GENOMIC DNA]</scope>
    <source>
        <strain evidence="2">RKEM611</strain>
    </source>
</reference>
<evidence type="ECO:0000313" key="1">
    <source>
        <dbReference type="EMBL" id="SMF56515.1"/>
    </source>
</evidence>
<organism evidence="1 2">
    <name type="scientific">Pseudobacteriovorax antillogorgiicola</name>
    <dbReference type="NCBI Taxonomy" id="1513793"/>
    <lineage>
        <taxon>Bacteria</taxon>
        <taxon>Pseudomonadati</taxon>
        <taxon>Bdellovibrionota</taxon>
        <taxon>Oligoflexia</taxon>
        <taxon>Oligoflexales</taxon>
        <taxon>Pseudobacteriovoracaceae</taxon>
        <taxon>Pseudobacteriovorax</taxon>
    </lineage>
</organism>
<name>A0A1Y6CC69_9BACT</name>
<evidence type="ECO:0008006" key="3">
    <source>
        <dbReference type="Google" id="ProtNLM"/>
    </source>
</evidence>
<protein>
    <recommendedName>
        <fullName evidence="3">Response regulator receiver domain-containing protein</fullName>
    </recommendedName>
</protein>
<proteinExistence type="predicted"/>
<dbReference type="InterPro" id="IPR011006">
    <property type="entry name" value="CheY-like_superfamily"/>
</dbReference>
<keyword evidence="2" id="KW-1185">Reference proteome</keyword>
<dbReference type="Proteomes" id="UP000192907">
    <property type="component" value="Unassembled WGS sequence"/>
</dbReference>
<evidence type="ECO:0000313" key="2">
    <source>
        <dbReference type="Proteomes" id="UP000192907"/>
    </source>
</evidence>